<feature type="compositionally biased region" description="Low complexity" evidence="1">
    <location>
        <begin position="72"/>
        <end position="88"/>
    </location>
</feature>
<proteinExistence type="predicted"/>
<reference evidence="2" key="2">
    <citation type="submission" date="2020-09" db="EMBL/GenBank/DDBJ databases">
        <authorList>
            <person name="Sun Q."/>
            <person name="Zhou Y."/>
        </authorList>
    </citation>
    <scope>NUCLEOTIDE SEQUENCE</scope>
    <source>
        <strain evidence="2">CGMCC 1.15179</strain>
    </source>
</reference>
<accession>A0A8J2VHU5</accession>
<feature type="region of interest" description="Disordered" evidence="1">
    <location>
        <begin position="69"/>
        <end position="106"/>
    </location>
</feature>
<evidence type="ECO:0000256" key="1">
    <source>
        <dbReference type="SAM" id="MobiDB-lite"/>
    </source>
</evidence>
<dbReference type="AlphaFoldDB" id="A0A8J2VHU5"/>
<organism evidence="2 3">
    <name type="scientific">Marinithermofilum abyssi</name>
    <dbReference type="NCBI Taxonomy" id="1571185"/>
    <lineage>
        <taxon>Bacteria</taxon>
        <taxon>Bacillati</taxon>
        <taxon>Bacillota</taxon>
        <taxon>Bacilli</taxon>
        <taxon>Bacillales</taxon>
        <taxon>Thermoactinomycetaceae</taxon>
        <taxon>Marinithermofilum</taxon>
    </lineage>
</organism>
<reference evidence="2" key="1">
    <citation type="journal article" date="2014" name="Int. J. Syst. Evol. Microbiol.">
        <title>Complete genome sequence of Corynebacterium casei LMG S-19264T (=DSM 44701T), isolated from a smear-ripened cheese.</title>
        <authorList>
            <consortium name="US DOE Joint Genome Institute (JGI-PGF)"/>
            <person name="Walter F."/>
            <person name="Albersmeier A."/>
            <person name="Kalinowski J."/>
            <person name="Ruckert C."/>
        </authorList>
    </citation>
    <scope>NUCLEOTIDE SEQUENCE</scope>
    <source>
        <strain evidence="2">CGMCC 1.15179</strain>
    </source>
</reference>
<gene>
    <name evidence="2" type="ORF">GCM10011571_16980</name>
</gene>
<dbReference type="EMBL" id="BMHQ01000005">
    <property type="protein sequence ID" value="GGE15972.1"/>
    <property type="molecule type" value="Genomic_DNA"/>
</dbReference>
<dbReference type="RefSeq" id="WP_188647451.1">
    <property type="nucleotide sequence ID" value="NZ_BMHQ01000005.1"/>
</dbReference>
<evidence type="ECO:0000313" key="3">
    <source>
        <dbReference type="Proteomes" id="UP000625210"/>
    </source>
</evidence>
<name>A0A8J2VHU5_9BACL</name>
<keyword evidence="3" id="KW-1185">Reference proteome</keyword>
<protein>
    <submittedName>
        <fullName evidence="2">Uncharacterized protein</fullName>
    </submittedName>
</protein>
<sequence>MPRKKGAGSTETPFNLNVKLDREEDADIIQGLKKRGNSALTKNAIRFYLQLIETAEKNALERVHQAPAVVSTQPQTTNAAPPQQTTQPDSSQEVQASGDELFGSWE</sequence>
<evidence type="ECO:0000313" key="2">
    <source>
        <dbReference type="EMBL" id="GGE15972.1"/>
    </source>
</evidence>
<dbReference type="Proteomes" id="UP000625210">
    <property type="component" value="Unassembled WGS sequence"/>
</dbReference>
<comment type="caution">
    <text evidence="2">The sequence shown here is derived from an EMBL/GenBank/DDBJ whole genome shotgun (WGS) entry which is preliminary data.</text>
</comment>